<organism evidence="9 10">
    <name type="scientific">Nocardioides donggukensis</name>
    <dbReference type="NCBI Taxonomy" id="2774019"/>
    <lineage>
        <taxon>Bacteria</taxon>
        <taxon>Bacillati</taxon>
        <taxon>Actinomycetota</taxon>
        <taxon>Actinomycetes</taxon>
        <taxon>Propionibacteriales</taxon>
        <taxon>Nocardioidaceae</taxon>
        <taxon>Nocardioides</taxon>
    </lineage>
</organism>
<evidence type="ECO:0000256" key="2">
    <source>
        <dbReference type="ARBA" id="ARBA00022448"/>
    </source>
</evidence>
<comment type="subcellular location">
    <subcellularLocation>
        <location evidence="1">Cell membrane</location>
        <topology evidence="1">Multi-pass membrane protein</topology>
    </subcellularLocation>
</comment>
<evidence type="ECO:0000256" key="5">
    <source>
        <dbReference type="ARBA" id="ARBA00022989"/>
    </source>
</evidence>
<evidence type="ECO:0000256" key="6">
    <source>
        <dbReference type="ARBA" id="ARBA00023136"/>
    </source>
</evidence>
<feature type="transmembrane region" description="Helical" evidence="7">
    <location>
        <begin position="92"/>
        <end position="110"/>
    </location>
</feature>
<feature type="transmembrane region" description="Helical" evidence="7">
    <location>
        <begin position="407"/>
        <end position="432"/>
    </location>
</feature>
<name>A0A927K631_9ACTN</name>
<dbReference type="InterPro" id="IPR020846">
    <property type="entry name" value="MFS_dom"/>
</dbReference>
<feature type="transmembrane region" description="Helical" evidence="7">
    <location>
        <begin position="375"/>
        <end position="395"/>
    </location>
</feature>
<keyword evidence="5 7" id="KW-1133">Transmembrane helix</keyword>
<proteinExistence type="predicted"/>
<dbReference type="Proteomes" id="UP000616839">
    <property type="component" value="Unassembled WGS sequence"/>
</dbReference>
<feature type="domain" description="Major facilitator superfamily (MFS) profile" evidence="8">
    <location>
        <begin position="26"/>
        <end position="474"/>
    </location>
</feature>
<dbReference type="Gene3D" id="1.20.1720.10">
    <property type="entry name" value="Multidrug resistance protein D"/>
    <property type="match status" value="1"/>
</dbReference>
<dbReference type="AlphaFoldDB" id="A0A927K631"/>
<dbReference type="SUPFAM" id="SSF103473">
    <property type="entry name" value="MFS general substrate transporter"/>
    <property type="match status" value="1"/>
</dbReference>
<feature type="transmembrane region" description="Helical" evidence="7">
    <location>
        <begin position="318"/>
        <end position="339"/>
    </location>
</feature>
<feature type="transmembrane region" description="Helical" evidence="7">
    <location>
        <begin position="62"/>
        <end position="80"/>
    </location>
</feature>
<keyword evidence="3" id="KW-1003">Cell membrane</keyword>
<accession>A0A927K631</accession>
<evidence type="ECO:0000259" key="8">
    <source>
        <dbReference type="PROSITE" id="PS50850"/>
    </source>
</evidence>
<feature type="transmembrane region" description="Helical" evidence="7">
    <location>
        <begin position="151"/>
        <end position="174"/>
    </location>
</feature>
<evidence type="ECO:0000256" key="1">
    <source>
        <dbReference type="ARBA" id="ARBA00004651"/>
    </source>
</evidence>
<dbReference type="PANTHER" id="PTHR42718">
    <property type="entry name" value="MAJOR FACILITATOR SUPERFAMILY MULTIDRUG TRANSPORTER MFSC"/>
    <property type="match status" value="1"/>
</dbReference>
<gene>
    <name evidence="9" type="ORF">IE331_13300</name>
</gene>
<dbReference type="GO" id="GO:0022857">
    <property type="term" value="F:transmembrane transporter activity"/>
    <property type="evidence" value="ECO:0007669"/>
    <property type="project" value="InterPro"/>
</dbReference>
<dbReference type="RefSeq" id="WP_192143888.1">
    <property type="nucleotide sequence ID" value="NZ_JACYXZ010000003.1"/>
</dbReference>
<sequence>MSQIPTHHHDQTHPAAGDGQHRPWTVLAVTLAAQVLVVLDISVVNTALPSIGSSLGLAGEDLQWLVTAYVMLSGGGLLLGGRVNDLLSRRGVFLTGLALFTLASVASGLADTGAQLVAARAAQGLSAAVLTPSALSLITTTYAGHQQKAALALWGAVGSLGVAAGVLVGGALTTWTSWQFIFWVNAPVGLVAFVAGSRVLERDLVDRPRLRDFDLPGAGTVIAGLSTLVYVLAGTATHGWWSVRTAVGLGLAVVLLGTFLAVERRAERPLFPPHVWRLRALVSGTAVMLGVTGILVGAVFLGSIFMQTVLGYSAVRTGVAFLPFALAITIGTVAARHLLAHLSPRAVAASGLVLVAGAALLLSHAPPDAGYAVDLLPGLIGLGVGVGMVFVPVSVSSMAGIPHSHAGVASGFLMTGHEIGAALGVAVLSAVASTAGSLVTQAGAADAFARGFVAAAAMAAGFAVVAVLWMPAARMEAAAGMRLH</sequence>
<keyword evidence="4 7" id="KW-0812">Transmembrane</keyword>
<dbReference type="PROSITE" id="PS50850">
    <property type="entry name" value="MFS"/>
    <property type="match status" value="1"/>
</dbReference>
<feature type="transmembrane region" description="Helical" evidence="7">
    <location>
        <begin position="452"/>
        <end position="472"/>
    </location>
</feature>
<feature type="transmembrane region" description="Helical" evidence="7">
    <location>
        <begin position="24"/>
        <end position="42"/>
    </location>
</feature>
<feature type="transmembrane region" description="Helical" evidence="7">
    <location>
        <begin position="180"/>
        <end position="201"/>
    </location>
</feature>
<keyword evidence="6 7" id="KW-0472">Membrane</keyword>
<evidence type="ECO:0000313" key="9">
    <source>
        <dbReference type="EMBL" id="MBD8870606.1"/>
    </source>
</evidence>
<dbReference type="GO" id="GO:0005886">
    <property type="term" value="C:plasma membrane"/>
    <property type="evidence" value="ECO:0007669"/>
    <property type="project" value="UniProtKB-SubCell"/>
</dbReference>
<dbReference type="Pfam" id="PF07690">
    <property type="entry name" value="MFS_1"/>
    <property type="match status" value="1"/>
</dbReference>
<reference evidence="9" key="1">
    <citation type="submission" date="2020-09" db="EMBL/GenBank/DDBJ databases">
        <title>Nocardioides sp. strain MJB4 16S ribosomal RNA gene Genome sequencing and assembly.</title>
        <authorList>
            <person name="Kim I."/>
        </authorList>
    </citation>
    <scope>NUCLEOTIDE SEQUENCE</scope>
    <source>
        <strain evidence="9">MJB4</strain>
    </source>
</reference>
<evidence type="ECO:0000313" key="10">
    <source>
        <dbReference type="Proteomes" id="UP000616839"/>
    </source>
</evidence>
<feature type="transmembrane region" description="Helical" evidence="7">
    <location>
        <begin position="281"/>
        <end position="306"/>
    </location>
</feature>
<evidence type="ECO:0000256" key="3">
    <source>
        <dbReference type="ARBA" id="ARBA00022475"/>
    </source>
</evidence>
<feature type="transmembrane region" description="Helical" evidence="7">
    <location>
        <begin position="239"/>
        <end position="261"/>
    </location>
</feature>
<protein>
    <submittedName>
        <fullName evidence="9">MFS transporter</fullName>
    </submittedName>
</protein>
<feature type="transmembrane region" description="Helical" evidence="7">
    <location>
        <begin position="122"/>
        <end position="144"/>
    </location>
</feature>
<comment type="caution">
    <text evidence="9">The sequence shown here is derived from an EMBL/GenBank/DDBJ whole genome shotgun (WGS) entry which is preliminary data.</text>
</comment>
<dbReference type="PANTHER" id="PTHR42718:SF46">
    <property type="entry name" value="BLR6921 PROTEIN"/>
    <property type="match status" value="1"/>
</dbReference>
<dbReference type="EMBL" id="JACYXZ010000003">
    <property type="protein sequence ID" value="MBD8870606.1"/>
    <property type="molecule type" value="Genomic_DNA"/>
</dbReference>
<feature type="transmembrane region" description="Helical" evidence="7">
    <location>
        <begin position="346"/>
        <end position="363"/>
    </location>
</feature>
<evidence type="ECO:0000256" key="4">
    <source>
        <dbReference type="ARBA" id="ARBA00022692"/>
    </source>
</evidence>
<keyword evidence="10" id="KW-1185">Reference proteome</keyword>
<evidence type="ECO:0000256" key="7">
    <source>
        <dbReference type="SAM" id="Phobius"/>
    </source>
</evidence>
<dbReference type="Gene3D" id="1.20.1250.20">
    <property type="entry name" value="MFS general substrate transporter like domains"/>
    <property type="match status" value="1"/>
</dbReference>
<dbReference type="CDD" id="cd17321">
    <property type="entry name" value="MFS_MMR_MDR_like"/>
    <property type="match status" value="1"/>
</dbReference>
<dbReference type="InterPro" id="IPR036259">
    <property type="entry name" value="MFS_trans_sf"/>
</dbReference>
<feature type="transmembrane region" description="Helical" evidence="7">
    <location>
        <begin position="213"/>
        <end position="233"/>
    </location>
</feature>
<dbReference type="InterPro" id="IPR011701">
    <property type="entry name" value="MFS"/>
</dbReference>
<keyword evidence="2" id="KW-0813">Transport</keyword>